<evidence type="ECO:0000256" key="4">
    <source>
        <dbReference type="ARBA" id="ARBA00022989"/>
    </source>
</evidence>
<proteinExistence type="inferred from homology"/>
<dbReference type="InterPro" id="IPR007267">
    <property type="entry name" value="GtrA_DPMS_TM"/>
</dbReference>
<keyword evidence="3 6" id="KW-0812">Transmembrane</keyword>
<feature type="transmembrane region" description="Helical" evidence="6">
    <location>
        <begin position="106"/>
        <end position="126"/>
    </location>
</feature>
<sequence length="156" mass="17529">MNSLKIPEITISGSENQINEITYMMELITKFRNNYKSQVVVITYCLVGIASALVDVGGLKLLSEFYNLTDVYAITIAYIIGMLFNYTSHSILTFQTKMSHNCFVKYLIVVGVNYLLALLIISLLKILGIPLVLSKIMSLPVIFISGFVLSKKWIYA</sequence>
<comment type="caution">
    <text evidence="8">The sequence shown here is derived from an EMBL/GenBank/DDBJ whole genome shotgun (WGS) entry which is preliminary data.</text>
</comment>
<gene>
    <name evidence="8" type="ORF">A1QO_10675</name>
</gene>
<evidence type="ECO:0000259" key="7">
    <source>
        <dbReference type="Pfam" id="PF04138"/>
    </source>
</evidence>
<dbReference type="Proteomes" id="UP000094741">
    <property type="component" value="Unassembled WGS sequence"/>
</dbReference>
<dbReference type="RefSeq" id="WP_017040686.1">
    <property type="nucleotide sequence ID" value="NZ_AJYQ02000107.1"/>
</dbReference>
<feature type="domain" description="GtrA/DPMS transmembrane" evidence="7">
    <location>
        <begin position="43"/>
        <end position="154"/>
    </location>
</feature>
<dbReference type="OrthoDB" id="8758470at2"/>
<organism evidence="8 9">
    <name type="scientific">Vibrio genomosp. F10 str. ZF-129</name>
    <dbReference type="NCBI Taxonomy" id="1187848"/>
    <lineage>
        <taxon>Bacteria</taxon>
        <taxon>Pseudomonadati</taxon>
        <taxon>Pseudomonadota</taxon>
        <taxon>Gammaproteobacteria</taxon>
        <taxon>Vibrionales</taxon>
        <taxon>Vibrionaceae</taxon>
        <taxon>Vibrio</taxon>
    </lineage>
</organism>
<dbReference type="EMBL" id="AJYQ02000107">
    <property type="protein sequence ID" value="OEE33137.1"/>
    <property type="molecule type" value="Genomic_DNA"/>
</dbReference>
<evidence type="ECO:0000256" key="6">
    <source>
        <dbReference type="SAM" id="Phobius"/>
    </source>
</evidence>
<feature type="transmembrane region" description="Helical" evidence="6">
    <location>
        <begin position="39"/>
        <end position="59"/>
    </location>
</feature>
<dbReference type="GO" id="GO:0005886">
    <property type="term" value="C:plasma membrane"/>
    <property type="evidence" value="ECO:0007669"/>
    <property type="project" value="TreeGrafter"/>
</dbReference>
<keyword evidence="4 6" id="KW-1133">Transmembrane helix</keyword>
<dbReference type="PANTHER" id="PTHR38459:SF5">
    <property type="entry name" value="CELL WALL TEICHOIC ACID GLYCOSYLATION PROTEIN GTCA"/>
    <property type="match status" value="1"/>
</dbReference>
<evidence type="ECO:0000256" key="5">
    <source>
        <dbReference type="ARBA" id="ARBA00023136"/>
    </source>
</evidence>
<feature type="transmembrane region" description="Helical" evidence="6">
    <location>
        <begin position="132"/>
        <end position="150"/>
    </location>
</feature>
<evidence type="ECO:0000313" key="8">
    <source>
        <dbReference type="EMBL" id="OEE33137.1"/>
    </source>
</evidence>
<dbReference type="GO" id="GO:0000271">
    <property type="term" value="P:polysaccharide biosynthetic process"/>
    <property type="evidence" value="ECO:0007669"/>
    <property type="project" value="InterPro"/>
</dbReference>
<comment type="similarity">
    <text evidence="2">Belongs to the GtrA family.</text>
</comment>
<comment type="subcellular location">
    <subcellularLocation>
        <location evidence="1">Membrane</location>
        <topology evidence="1">Multi-pass membrane protein</topology>
    </subcellularLocation>
</comment>
<dbReference type="STRING" id="1187848.A1QO_10675"/>
<evidence type="ECO:0000256" key="1">
    <source>
        <dbReference type="ARBA" id="ARBA00004141"/>
    </source>
</evidence>
<name>A0A1E5BDD3_9VIBR</name>
<evidence type="ECO:0000256" key="3">
    <source>
        <dbReference type="ARBA" id="ARBA00022692"/>
    </source>
</evidence>
<dbReference type="InterPro" id="IPR051401">
    <property type="entry name" value="GtrA_CellWall_Glycosyl"/>
</dbReference>
<evidence type="ECO:0000256" key="2">
    <source>
        <dbReference type="ARBA" id="ARBA00009399"/>
    </source>
</evidence>
<evidence type="ECO:0000313" key="9">
    <source>
        <dbReference type="Proteomes" id="UP000094741"/>
    </source>
</evidence>
<protein>
    <recommendedName>
        <fullName evidence="7">GtrA/DPMS transmembrane domain-containing protein</fullName>
    </recommendedName>
</protein>
<dbReference type="PANTHER" id="PTHR38459">
    <property type="entry name" value="PROPHAGE BACTOPRENOL-LINKED GLUCOSE TRANSLOCASE HOMOLOG"/>
    <property type="match status" value="1"/>
</dbReference>
<accession>A0A1E5BDD3</accession>
<feature type="transmembrane region" description="Helical" evidence="6">
    <location>
        <begin position="71"/>
        <end position="94"/>
    </location>
</feature>
<keyword evidence="5 6" id="KW-0472">Membrane</keyword>
<reference evidence="8 9" key="1">
    <citation type="journal article" date="2012" name="Science">
        <title>Ecological populations of bacteria act as socially cohesive units of antibiotic production and resistance.</title>
        <authorList>
            <person name="Cordero O.X."/>
            <person name="Wildschutte H."/>
            <person name="Kirkup B."/>
            <person name="Proehl S."/>
            <person name="Ngo L."/>
            <person name="Hussain F."/>
            <person name="Le Roux F."/>
            <person name="Mincer T."/>
            <person name="Polz M.F."/>
        </authorList>
    </citation>
    <scope>NUCLEOTIDE SEQUENCE [LARGE SCALE GENOMIC DNA]</scope>
    <source>
        <strain evidence="8 9">ZF-129</strain>
    </source>
</reference>
<dbReference type="AlphaFoldDB" id="A0A1E5BDD3"/>
<dbReference type="Pfam" id="PF04138">
    <property type="entry name" value="GtrA_DPMS_TM"/>
    <property type="match status" value="1"/>
</dbReference>